<accession>A0A5R9QAH0</accession>
<name>A0A5R9QAH0_9GAMM</name>
<dbReference type="Pfam" id="PF16304">
    <property type="entry name" value="DUF4946"/>
    <property type="match status" value="1"/>
</dbReference>
<keyword evidence="3" id="KW-1185">Reference proteome</keyword>
<feature type="signal peptide" evidence="1">
    <location>
        <begin position="1"/>
        <end position="38"/>
    </location>
</feature>
<dbReference type="EMBL" id="QLAG01000036">
    <property type="protein sequence ID" value="TLX61685.1"/>
    <property type="molecule type" value="Genomic_DNA"/>
</dbReference>
<sequence>MALLRIRQAGAMFPRVPTMPSRAPLAVLALLFCSAALAESFEVDWPAGWEVEQMPAPQSPFEPEVSGERQRAMKLKPNGEQEVVVEITRLPLSPSVEIDLDKVLRQMRQGIQLGFAQNLLLTACQPPADTEMGDLPAREVRCDISQQGKPVLQQNLLMARNDKAVYSLSYAMPVANAAALEQTLETLRKSLRLH</sequence>
<comment type="caution">
    <text evidence="2">The sequence shown here is derived from an EMBL/GenBank/DDBJ whole genome shotgun (WGS) entry which is preliminary data.</text>
</comment>
<proteinExistence type="predicted"/>
<evidence type="ECO:0000256" key="1">
    <source>
        <dbReference type="SAM" id="SignalP"/>
    </source>
</evidence>
<dbReference type="AlphaFoldDB" id="A0A5R9QAH0"/>
<protein>
    <recommendedName>
        <fullName evidence="4">DUF4946 domain-containing protein</fullName>
    </recommendedName>
</protein>
<gene>
    <name evidence="2" type="ORF">DN820_19915</name>
</gene>
<reference evidence="2 3" key="1">
    <citation type="journal article" date="2017" name="Eur. J. Clin. Microbiol. Infect. Dis.">
        <title>Uncommonly isolated clinical Pseudomonas: identification and phylogenetic assignation.</title>
        <authorList>
            <person name="Mulet M."/>
            <person name="Gomila M."/>
            <person name="Ramirez A."/>
            <person name="Cardew S."/>
            <person name="Moore E.R."/>
            <person name="Lalucat J."/>
            <person name="Garcia-Valdes E."/>
        </authorList>
    </citation>
    <scope>NUCLEOTIDE SEQUENCE [LARGE SCALE GENOMIC DNA]</scope>
    <source>
        <strain evidence="2 3">SD129</strain>
    </source>
</reference>
<dbReference type="Proteomes" id="UP000306753">
    <property type="component" value="Unassembled WGS sequence"/>
</dbReference>
<feature type="chain" id="PRO_5024351543" description="DUF4946 domain-containing protein" evidence="1">
    <location>
        <begin position="39"/>
        <end position="194"/>
    </location>
</feature>
<organism evidence="2 3">
    <name type="scientific">Stutzerimonas nosocomialis</name>
    <dbReference type="NCBI Taxonomy" id="1056496"/>
    <lineage>
        <taxon>Bacteria</taxon>
        <taxon>Pseudomonadati</taxon>
        <taxon>Pseudomonadota</taxon>
        <taxon>Gammaproteobacteria</taxon>
        <taxon>Pseudomonadales</taxon>
        <taxon>Pseudomonadaceae</taxon>
        <taxon>Stutzerimonas</taxon>
    </lineage>
</organism>
<evidence type="ECO:0000313" key="3">
    <source>
        <dbReference type="Proteomes" id="UP000306753"/>
    </source>
</evidence>
<dbReference type="InterPro" id="IPR032543">
    <property type="entry name" value="DUF4946"/>
</dbReference>
<keyword evidence="1" id="KW-0732">Signal</keyword>
<evidence type="ECO:0000313" key="2">
    <source>
        <dbReference type="EMBL" id="TLX61685.1"/>
    </source>
</evidence>
<dbReference type="Gene3D" id="3.40.1000.10">
    <property type="entry name" value="Mog1/PsbP, alpha/beta/alpha sandwich"/>
    <property type="match status" value="1"/>
</dbReference>
<evidence type="ECO:0008006" key="4">
    <source>
        <dbReference type="Google" id="ProtNLM"/>
    </source>
</evidence>